<protein>
    <submittedName>
        <fullName evidence="2">Thioredoxin domain-containing protein</fullName>
    </submittedName>
</protein>
<proteinExistence type="predicted"/>
<dbReference type="WBParaSite" id="RSKR_0000117900.1">
    <property type="protein sequence ID" value="RSKR_0000117900.1"/>
    <property type="gene ID" value="RSKR_0000117900"/>
</dbReference>
<name>A0AC35TJ42_9BILA</name>
<sequence length="183" mass="21185">MRTLVFAIVAISLMAIQADETPEKAVNPLSRGWSDGAKWVPWDDAIETALEQNKPILLLVHKEYCQACKSLKKLFEQKNAQKAFLALSEFFVVTNTEDNEEPEEEEYKPDGSYSPRVLFLDKRGDVMEQFSNQKAEYKNYKYYYANPSHIFNTMKDVIKHYGKEVPQLRSTNKLIPANQKKEL</sequence>
<accession>A0AC35TJ42</accession>
<evidence type="ECO:0000313" key="1">
    <source>
        <dbReference type="Proteomes" id="UP000095286"/>
    </source>
</evidence>
<reference evidence="2" key="1">
    <citation type="submission" date="2016-11" db="UniProtKB">
        <authorList>
            <consortium name="WormBaseParasite"/>
        </authorList>
    </citation>
    <scope>IDENTIFICATION</scope>
    <source>
        <strain evidence="2">KR3021</strain>
    </source>
</reference>
<organism evidence="1 2">
    <name type="scientific">Rhabditophanes sp. KR3021</name>
    <dbReference type="NCBI Taxonomy" id="114890"/>
    <lineage>
        <taxon>Eukaryota</taxon>
        <taxon>Metazoa</taxon>
        <taxon>Ecdysozoa</taxon>
        <taxon>Nematoda</taxon>
        <taxon>Chromadorea</taxon>
        <taxon>Rhabditida</taxon>
        <taxon>Tylenchina</taxon>
        <taxon>Panagrolaimomorpha</taxon>
        <taxon>Strongyloidoidea</taxon>
        <taxon>Alloionematidae</taxon>
        <taxon>Rhabditophanes</taxon>
    </lineage>
</organism>
<dbReference type="Proteomes" id="UP000095286">
    <property type="component" value="Unplaced"/>
</dbReference>
<evidence type="ECO:0000313" key="2">
    <source>
        <dbReference type="WBParaSite" id="RSKR_0000117900.1"/>
    </source>
</evidence>